<dbReference type="AlphaFoldDB" id="A0A7V0Z606"/>
<keyword evidence="1" id="KW-0812">Transmembrane</keyword>
<sequence length="446" mass="52529">MEVVIQRRLKTILKKLGRKEILYCICFFIFGCATNIITARYYRLLEKERPIFLGLRGIDSVTADKYLNLPSATERKYFYDQYWQGRNEERQEFERRAEYAFKEFGKYAPLSDERIPIYVKYGKPTRRYVITPEKKAGIVTREYVNPAEVWTYKNEGIEFDFIRLARAYKIIARSRFGDSVIIPYLKEEESNALSLDTIINDRLNFNIAYGRFRQRRDLVRLEIYARLMIDDTTGCRIARRLRVYDQNDSLITDKINLLIPVGGDRDYFYDEINAWLSPQKYRILVEYSNLKSKVSGRKEFFVDLLDYKNDAKKISDLVFANLIDESLSDEKFFKPVGRVIPMVHSALPIATPFYIYHEVYNLKIQDGQHLLRIDYEIYNKEKMRKEIVDIMSQTESSEGDVGYIAAKYHPMDLPHGNYIIVAKITDMLSGEQFTAVGEFTLEKVDK</sequence>
<evidence type="ECO:0000313" key="2">
    <source>
        <dbReference type="EMBL" id="HDY59260.1"/>
    </source>
</evidence>
<evidence type="ECO:0000256" key="1">
    <source>
        <dbReference type="SAM" id="Phobius"/>
    </source>
</evidence>
<comment type="caution">
    <text evidence="2">The sequence shown here is derived from an EMBL/GenBank/DDBJ whole genome shotgun (WGS) entry which is preliminary data.</text>
</comment>
<reference evidence="2" key="1">
    <citation type="journal article" date="2020" name="mSystems">
        <title>Genome- and Community-Level Interaction Insights into Carbon Utilization and Element Cycling Functions of Hydrothermarchaeota in Hydrothermal Sediment.</title>
        <authorList>
            <person name="Zhou Z."/>
            <person name="Liu Y."/>
            <person name="Xu W."/>
            <person name="Pan J."/>
            <person name="Luo Z.H."/>
            <person name="Li M."/>
        </authorList>
    </citation>
    <scope>NUCLEOTIDE SEQUENCE [LARGE SCALE GENOMIC DNA]</scope>
    <source>
        <strain evidence="2">SpSt-258</strain>
    </source>
</reference>
<gene>
    <name evidence="2" type="ORF">ENP86_06885</name>
</gene>
<dbReference type="EMBL" id="DSKY01000018">
    <property type="protein sequence ID" value="HDY59260.1"/>
    <property type="molecule type" value="Genomic_DNA"/>
</dbReference>
<name>A0A7V0Z606_UNCW3</name>
<protein>
    <recommendedName>
        <fullName evidence="3">GWxTD domain-containing protein</fullName>
    </recommendedName>
</protein>
<dbReference type="PROSITE" id="PS51257">
    <property type="entry name" value="PROKAR_LIPOPROTEIN"/>
    <property type="match status" value="1"/>
</dbReference>
<accession>A0A7V0Z606</accession>
<keyword evidence="1" id="KW-1133">Transmembrane helix</keyword>
<keyword evidence="1" id="KW-0472">Membrane</keyword>
<organism evidence="2">
    <name type="scientific">candidate division WOR-3 bacterium</name>
    <dbReference type="NCBI Taxonomy" id="2052148"/>
    <lineage>
        <taxon>Bacteria</taxon>
        <taxon>Bacteria division WOR-3</taxon>
    </lineage>
</organism>
<proteinExistence type="predicted"/>
<evidence type="ECO:0008006" key="3">
    <source>
        <dbReference type="Google" id="ProtNLM"/>
    </source>
</evidence>
<feature type="transmembrane region" description="Helical" evidence="1">
    <location>
        <begin position="21"/>
        <end position="42"/>
    </location>
</feature>